<gene>
    <name evidence="1" type="ORF">QWY20_07775</name>
</gene>
<name>A0ABU7J4C1_9GAMM</name>
<evidence type="ECO:0000313" key="1">
    <source>
        <dbReference type="EMBL" id="MEE2001348.1"/>
    </source>
</evidence>
<evidence type="ECO:0000313" key="2">
    <source>
        <dbReference type="Proteomes" id="UP001336314"/>
    </source>
</evidence>
<sequence length="79" mass="9383">MQFVKNHGFNEARFLVILCFKSLLLTRWRFKKMNRVSSTLRKNSHMQKINQDVQKLAAQQKAAELESLYQQDKLAELNE</sequence>
<dbReference type="EMBL" id="JAUHLI010000006">
    <property type="protein sequence ID" value="MEE2001348.1"/>
    <property type="molecule type" value="Genomic_DNA"/>
</dbReference>
<dbReference type="RefSeq" id="WP_330128449.1">
    <property type="nucleotide sequence ID" value="NZ_JAUHLI010000006.1"/>
</dbReference>
<comment type="caution">
    <text evidence="1">The sequence shown here is derived from an EMBL/GenBank/DDBJ whole genome shotgun (WGS) entry which is preliminary data.</text>
</comment>
<accession>A0ABU7J4C1</accession>
<keyword evidence="2" id="KW-1185">Reference proteome</keyword>
<protein>
    <submittedName>
        <fullName evidence="1">Uncharacterized protein</fullName>
    </submittedName>
</protein>
<dbReference type="Proteomes" id="UP001336314">
    <property type="component" value="Unassembled WGS sequence"/>
</dbReference>
<organism evidence="1 2">
    <name type="scientific">Alkalimonas cellulosilytica</name>
    <dbReference type="NCBI Taxonomy" id="3058395"/>
    <lineage>
        <taxon>Bacteria</taxon>
        <taxon>Pseudomonadati</taxon>
        <taxon>Pseudomonadota</taxon>
        <taxon>Gammaproteobacteria</taxon>
        <taxon>Alkalimonas</taxon>
    </lineage>
</organism>
<reference evidence="1 2" key="1">
    <citation type="submission" date="2023-07" db="EMBL/GenBank/DDBJ databases">
        <title>Alkalimonas sp., MEB108 novel, alkaliphilic bacterium isolated from Lonar Lake, India.</title>
        <authorList>
            <person name="Joshi A."/>
            <person name="Thite S."/>
        </authorList>
    </citation>
    <scope>NUCLEOTIDE SEQUENCE [LARGE SCALE GENOMIC DNA]</scope>
    <source>
        <strain evidence="1 2">MEB108</strain>
    </source>
</reference>
<proteinExistence type="predicted"/>